<name>A0AAV6WIS7_9LAMI</name>
<evidence type="ECO:0000313" key="7">
    <source>
        <dbReference type="Proteomes" id="UP000826271"/>
    </source>
</evidence>
<dbReference type="InterPro" id="IPR025452">
    <property type="entry name" value="DUF4218"/>
</dbReference>
<dbReference type="InterPro" id="IPR004252">
    <property type="entry name" value="Probable_transposase_24"/>
</dbReference>
<evidence type="ECO:0000259" key="4">
    <source>
        <dbReference type="Pfam" id="PF13960"/>
    </source>
</evidence>
<sequence>MDKGWIDSQPKTDVYLRGIDAFLDFAFRNRPNDSKVCCPCEKCSNRYSKCRRDVRDDCFFNGFSTNYKKWIYHGESYEPIHRHDTSRLEGEIRDDMVGLVYEAMGTRHTHVDTRDDTQSTEGDHLRDDTQSTKGDHLSGANQETSKFYQLLDDASRDLYPGCSEFTKLSFTARLLNLKVSSGWTNKSFTTLLELLKKAFPQGVNLPKDFDEANKITNDLGFTYETWDVCPNTCMLFRGEDLMLEACEICGVSRYKESDRKISAKKMRYFPLKPRLQKLFMSSHTSSLMRWHAEKRVDDGNFKHPADSLAWKDFDENNIDFSSDSRNVRLGLAADGFSPFKLMNVSHSTWPIVLIPYNLPPWICMRKDNFILSVLIDGPKGPGNKIDVYLQPLIKELKELWDNGVETYDISRNEMFMLKAALMWTISDFPGYTMLSGWGTKTDKGCPCCGMETMCRRLEIARKYSYTYHRRFLNRRHRFRRDITSFDGTMEWGTAPKRLSGIDVLRQLDQNGILTEYKKEDLKKKDMGDYNVENHRHWKKRSIFFELPYWKHNMIRHNLDVMHIEKTVCDNVIFTLLNVKGKTKDNLNARHELAKLGVRKPLHAFKRPSGRWCLPPGPCNMGLSEKDTFCKALPKHVVEVLIELSTFFRKLCSKVNDRLELEKIQDRIAVTLCHLERIFPPSFFDIMEHLPIHLAEEALIGGAVQYRWMYPIERFLMTLKKYMRNKAHPEGSIAKGYILEECMTFCSRYLNDVKTNANNSPRNYDGDSDMGRLIGNGKEFHLDHVTWVQAHRYVLQNSDVVKSYRSLHISQLKSDFPRASVKEIERLHHEKFHEWFKDYIEKLRITSGDALPEDIITLSKGPNDWGQRHKFCVVHGFRFRVKSLDTRKKTQNSGVFCSAYTSCYASSKDRRPQTGAIHYYGVLTDIIKIYYSSNLHYNLFKCDWVNNEKGLTVDQFKFTLVNLNHVMYTGREYSDEPYILSTQAEQVCFFMAGKRKRSGRSVIDVIRKRAGSSAMHDSPSRDRGRLVHLQSRFGSTSSLPLHDASHSSSSGILVNPSEHCHNTGHPAPYFPAEHHVSDLLSCSGDIFHANGNSNHSHCAPSVPIEHHNRADFPSCSVIISGSNVNTSAHLKKGRGRSKPIVRWNKDGKLQLELTLDGEIDGPDRVEFKTQLGVMARNAYRFPLIYTSFDCMPQLLLDDLWSEVKENTTLPEEAKSYVLEDFNEKWKQGKYELKKKYFRPYQNDPEKLKGLTVDLVPPEQFKYLVDYWKLVETQEEAERNTQNIAQHKFHHNLGRTPILELKKKILLTEGKFPSRIDIFCESRPVTSETSNLIISILDLSKQMRDSISRVPEAERTAELEERVWIEFMGEDGHGRVKCAGRGIKPSKRRHTLSSNEVIKKKIQEVVQEVEEKMRGEKEQMRKEIDEMKEEMEKMKGLMEQMEKKMSQTPEEMTQEVVENVVSYFGLGHFPVAPFIGQSAATFRPFEFRREPDSSSASGTMSVGASASSKDLAWSGTKPQGKPSTNWFQN</sequence>
<proteinExistence type="predicted"/>
<dbReference type="Pfam" id="PF13952">
    <property type="entry name" value="DUF4216"/>
    <property type="match status" value="1"/>
</dbReference>
<dbReference type="InterPro" id="IPR029480">
    <property type="entry name" value="Transpos_assoc"/>
</dbReference>
<organism evidence="6 7">
    <name type="scientific">Buddleja alternifolia</name>
    <dbReference type="NCBI Taxonomy" id="168488"/>
    <lineage>
        <taxon>Eukaryota</taxon>
        <taxon>Viridiplantae</taxon>
        <taxon>Streptophyta</taxon>
        <taxon>Embryophyta</taxon>
        <taxon>Tracheophyta</taxon>
        <taxon>Spermatophyta</taxon>
        <taxon>Magnoliopsida</taxon>
        <taxon>eudicotyledons</taxon>
        <taxon>Gunneridae</taxon>
        <taxon>Pentapetalae</taxon>
        <taxon>asterids</taxon>
        <taxon>lamiids</taxon>
        <taxon>Lamiales</taxon>
        <taxon>Scrophulariaceae</taxon>
        <taxon>Buddlejeae</taxon>
        <taxon>Buddleja</taxon>
    </lineage>
</organism>
<dbReference type="PANTHER" id="PTHR10775">
    <property type="entry name" value="OS08G0208400 PROTEIN"/>
    <property type="match status" value="1"/>
</dbReference>
<evidence type="ECO:0000259" key="3">
    <source>
        <dbReference type="Pfam" id="PF13952"/>
    </source>
</evidence>
<feature type="domain" description="DUF4218" evidence="4">
    <location>
        <begin position="650"/>
        <end position="762"/>
    </location>
</feature>
<dbReference type="Pfam" id="PF02992">
    <property type="entry name" value="Transposase_21"/>
    <property type="match status" value="1"/>
</dbReference>
<comment type="caution">
    <text evidence="6">The sequence shown here is derived from an EMBL/GenBank/DDBJ whole genome shotgun (WGS) entry which is preliminary data.</text>
</comment>
<accession>A0AAV6WIS7</accession>
<dbReference type="Pfam" id="PF03004">
    <property type="entry name" value="Transposase_24"/>
    <property type="match status" value="1"/>
</dbReference>
<feature type="domain" description="Transposase-associated" evidence="5">
    <location>
        <begin position="3"/>
        <end position="75"/>
    </location>
</feature>
<feature type="region of interest" description="Disordered" evidence="2">
    <location>
        <begin position="110"/>
        <end position="139"/>
    </location>
</feature>
<evidence type="ECO:0000256" key="1">
    <source>
        <dbReference type="SAM" id="Coils"/>
    </source>
</evidence>
<dbReference type="Pfam" id="PF13963">
    <property type="entry name" value="Transpos_assoc"/>
    <property type="match status" value="1"/>
</dbReference>
<protein>
    <recommendedName>
        <fullName evidence="8">Transposase</fullName>
    </recommendedName>
</protein>
<gene>
    <name evidence="6" type="ORF">BUALT_Bualt14G0070500</name>
</gene>
<feature type="region of interest" description="Disordered" evidence="2">
    <location>
        <begin position="1487"/>
        <end position="1527"/>
    </location>
</feature>
<keyword evidence="7" id="KW-1185">Reference proteome</keyword>
<dbReference type="EMBL" id="WHWC01000014">
    <property type="protein sequence ID" value="KAG8369984.1"/>
    <property type="molecule type" value="Genomic_DNA"/>
</dbReference>
<feature type="compositionally biased region" description="Basic and acidic residues" evidence="2">
    <location>
        <begin position="110"/>
        <end position="136"/>
    </location>
</feature>
<feature type="coiled-coil region" evidence="1">
    <location>
        <begin position="1397"/>
        <end position="1445"/>
    </location>
</feature>
<dbReference type="Proteomes" id="UP000826271">
    <property type="component" value="Unassembled WGS sequence"/>
</dbReference>
<evidence type="ECO:0008006" key="8">
    <source>
        <dbReference type="Google" id="ProtNLM"/>
    </source>
</evidence>
<reference evidence="6" key="1">
    <citation type="submission" date="2019-10" db="EMBL/GenBank/DDBJ databases">
        <authorList>
            <person name="Zhang R."/>
            <person name="Pan Y."/>
            <person name="Wang J."/>
            <person name="Ma R."/>
            <person name="Yu S."/>
        </authorList>
    </citation>
    <scope>NUCLEOTIDE SEQUENCE</scope>
    <source>
        <strain evidence="6">LA-IB0</strain>
        <tissue evidence="6">Leaf</tissue>
    </source>
</reference>
<feature type="domain" description="DUF4216" evidence="3">
    <location>
        <begin position="927"/>
        <end position="990"/>
    </location>
</feature>
<dbReference type="InterPro" id="IPR004242">
    <property type="entry name" value="Transposase_21"/>
</dbReference>
<evidence type="ECO:0000256" key="2">
    <source>
        <dbReference type="SAM" id="MobiDB-lite"/>
    </source>
</evidence>
<evidence type="ECO:0000259" key="5">
    <source>
        <dbReference type="Pfam" id="PF13963"/>
    </source>
</evidence>
<dbReference type="InterPro" id="IPR025312">
    <property type="entry name" value="DUF4216"/>
</dbReference>
<feature type="compositionally biased region" description="Polar residues" evidence="2">
    <location>
        <begin position="1491"/>
        <end position="1506"/>
    </location>
</feature>
<dbReference type="PANTHER" id="PTHR10775:SF185">
    <property type="entry name" value="OS08G0208400 PROTEIN"/>
    <property type="match status" value="1"/>
</dbReference>
<evidence type="ECO:0000313" key="6">
    <source>
        <dbReference type="EMBL" id="KAG8369984.1"/>
    </source>
</evidence>
<dbReference type="Pfam" id="PF13960">
    <property type="entry name" value="DUF4218"/>
    <property type="match status" value="1"/>
</dbReference>
<keyword evidence="1" id="KW-0175">Coiled coil</keyword>